<feature type="domain" description="Luciferase-like" evidence="5">
    <location>
        <begin position="1"/>
        <end position="289"/>
    </location>
</feature>
<evidence type="ECO:0000256" key="4">
    <source>
        <dbReference type="ARBA" id="ARBA00023033"/>
    </source>
</evidence>
<proteinExistence type="inferred from homology"/>
<dbReference type="GO" id="GO:0005829">
    <property type="term" value="C:cytosol"/>
    <property type="evidence" value="ECO:0007669"/>
    <property type="project" value="TreeGrafter"/>
</dbReference>
<sequence>DQLGFEEAWIGEHFTAPWEPNPAPDLLIAQALLRTQHIKLAPGAHLLPYHHPVELAHRVAFLDHMAQGRFILGVGSSGLPSDWKLFNVDGFDGEHRRMTREALDIMIRLWESDEPFEFTGEYWSVNRIDTMLDTLKFHIKPYQKPYPPIGIAGVTPGSDTLKIAGENGFMPMSLNISPSYLATHWQAVSEGADKAKREAKRSDWRVVREVYIAETDAEARKKAAHGMLGRAYREYLLPLFGSFQFTDYFKHDPNIPDSDVTPEYLVDHGWLVGSPKTVTEKLGEMYEASGRFGGLLVLTFDHLDDNEGWANSQRLLVEEVMPHFKDVQPD</sequence>
<evidence type="ECO:0000256" key="1">
    <source>
        <dbReference type="ARBA" id="ARBA00010426"/>
    </source>
</evidence>
<feature type="non-terminal residue" evidence="6">
    <location>
        <position position="1"/>
    </location>
</feature>
<dbReference type="GO" id="GO:0016705">
    <property type="term" value="F:oxidoreductase activity, acting on paired donors, with incorporation or reduction of molecular oxygen"/>
    <property type="evidence" value="ECO:0007669"/>
    <property type="project" value="InterPro"/>
</dbReference>
<dbReference type="SUPFAM" id="SSF51679">
    <property type="entry name" value="Bacterial luciferase-like"/>
    <property type="match status" value="1"/>
</dbReference>
<evidence type="ECO:0000259" key="5">
    <source>
        <dbReference type="Pfam" id="PF00296"/>
    </source>
</evidence>
<evidence type="ECO:0000313" key="6">
    <source>
        <dbReference type="EMBL" id="ETX00082.1"/>
    </source>
</evidence>
<evidence type="ECO:0000313" key="7">
    <source>
        <dbReference type="Proteomes" id="UP000019140"/>
    </source>
</evidence>
<dbReference type="GO" id="GO:0004497">
    <property type="term" value="F:monooxygenase activity"/>
    <property type="evidence" value="ECO:0007669"/>
    <property type="project" value="UniProtKB-KW"/>
</dbReference>
<keyword evidence="3" id="KW-0560">Oxidoreductase</keyword>
<dbReference type="AlphaFoldDB" id="W4LRR3"/>
<organism evidence="6 7">
    <name type="scientific">Candidatus Entotheonella gemina</name>
    <dbReference type="NCBI Taxonomy" id="1429439"/>
    <lineage>
        <taxon>Bacteria</taxon>
        <taxon>Pseudomonadati</taxon>
        <taxon>Nitrospinota/Tectimicrobiota group</taxon>
        <taxon>Candidatus Tectimicrobiota</taxon>
        <taxon>Candidatus Entotheonellia</taxon>
        <taxon>Candidatus Entotheonellales</taxon>
        <taxon>Candidatus Entotheonellaceae</taxon>
        <taxon>Candidatus Entotheonella</taxon>
    </lineage>
</organism>
<dbReference type="HOGENOM" id="CLU_840717_0_0_7"/>
<keyword evidence="2" id="KW-0285">Flavoprotein</keyword>
<comment type="similarity">
    <text evidence="1">Belongs to the bacterial luciferase oxidoreductase family.</text>
</comment>
<name>W4LRR3_9BACT</name>
<dbReference type="InterPro" id="IPR050766">
    <property type="entry name" value="Bact_Lucif_Oxidored"/>
</dbReference>
<dbReference type="Gene3D" id="3.20.20.30">
    <property type="entry name" value="Luciferase-like domain"/>
    <property type="match status" value="1"/>
</dbReference>
<dbReference type="Proteomes" id="UP000019140">
    <property type="component" value="Unassembled WGS sequence"/>
</dbReference>
<reference evidence="6 7" key="1">
    <citation type="journal article" date="2014" name="Nature">
        <title>An environmental bacterial taxon with a large and distinct metabolic repertoire.</title>
        <authorList>
            <person name="Wilson M.C."/>
            <person name="Mori T."/>
            <person name="Ruckert C."/>
            <person name="Uria A.R."/>
            <person name="Helf M.J."/>
            <person name="Takada K."/>
            <person name="Gernert C."/>
            <person name="Steffens U.A."/>
            <person name="Heycke N."/>
            <person name="Schmitt S."/>
            <person name="Rinke C."/>
            <person name="Helfrich E.J."/>
            <person name="Brachmann A.O."/>
            <person name="Gurgui C."/>
            <person name="Wakimoto T."/>
            <person name="Kracht M."/>
            <person name="Crusemann M."/>
            <person name="Hentschel U."/>
            <person name="Abe I."/>
            <person name="Matsunaga S."/>
            <person name="Kalinowski J."/>
            <person name="Takeyama H."/>
            <person name="Piel J."/>
        </authorList>
    </citation>
    <scope>NUCLEOTIDE SEQUENCE [LARGE SCALE GENOMIC DNA]</scope>
    <source>
        <strain evidence="7">TSY2</strain>
    </source>
</reference>
<gene>
    <name evidence="6" type="ORF">ETSY2_39770</name>
</gene>
<dbReference type="InterPro" id="IPR011251">
    <property type="entry name" value="Luciferase-like_dom"/>
</dbReference>
<dbReference type="InterPro" id="IPR036661">
    <property type="entry name" value="Luciferase-like_sf"/>
</dbReference>
<accession>W4LRR3</accession>
<comment type="caution">
    <text evidence="6">The sequence shown here is derived from an EMBL/GenBank/DDBJ whole genome shotgun (WGS) entry which is preliminary data.</text>
</comment>
<protein>
    <submittedName>
        <fullName evidence="6">Alkane 1-monooxygenase</fullName>
    </submittedName>
</protein>
<dbReference type="PANTHER" id="PTHR30137">
    <property type="entry name" value="LUCIFERASE-LIKE MONOOXYGENASE"/>
    <property type="match status" value="1"/>
</dbReference>
<dbReference type="EMBL" id="AZHX01001766">
    <property type="protein sequence ID" value="ETX00082.1"/>
    <property type="molecule type" value="Genomic_DNA"/>
</dbReference>
<keyword evidence="7" id="KW-1185">Reference proteome</keyword>
<dbReference type="PATRIC" id="fig|1429439.4.peg.6700"/>
<evidence type="ECO:0000256" key="2">
    <source>
        <dbReference type="ARBA" id="ARBA00022630"/>
    </source>
</evidence>
<evidence type="ECO:0000256" key="3">
    <source>
        <dbReference type="ARBA" id="ARBA00023002"/>
    </source>
</evidence>
<keyword evidence="4" id="KW-0503">Monooxygenase</keyword>
<dbReference type="PANTHER" id="PTHR30137:SF16">
    <property type="entry name" value="BLL0895 PROTEIN"/>
    <property type="match status" value="1"/>
</dbReference>
<dbReference type="Pfam" id="PF00296">
    <property type="entry name" value="Bac_luciferase"/>
    <property type="match status" value="1"/>
</dbReference>